<evidence type="ECO:0000313" key="2">
    <source>
        <dbReference type="EMBL" id="QDV75380.1"/>
    </source>
</evidence>
<dbReference type="EMBL" id="CP036349">
    <property type="protein sequence ID" value="QDV75380.1"/>
    <property type="molecule type" value="Genomic_DNA"/>
</dbReference>
<dbReference type="RefSeq" id="WP_145114605.1">
    <property type="nucleotide sequence ID" value="NZ_CP036349.1"/>
</dbReference>
<proteinExistence type="predicted"/>
<dbReference type="Pfam" id="PF14280">
    <property type="entry name" value="DUF4365"/>
    <property type="match status" value="1"/>
</dbReference>
<dbReference type="KEGG" id="bmei:Spa11_35970"/>
<dbReference type="Proteomes" id="UP000316426">
    <property type="component" value="Chromosome"/>
</dbReference>
<accession>A0A518KC55</accession>
<evidence type="ECO:0000313" key="3">
    <source>
        <dbReference type="Proteomes" id="UP000316426"/>
    </source>
</evidence>
<protein>
    <recommendedName>
        <fullName evidence="1">DUF4365 domain-containing protein</fullName>
    </recommendedName>
</protein>
<gene>
    <name evidence="2" type="ORF">Spa11_35970</name>
</gene>
<dbReference type="InterPro" id="IPR025375">
    <property type="entry name" value="DUF4365"/>
</dbReference>
<sequence>MDPNKQKEEFSRGYVQSLAAAAGFSVSEPSVDDDSIDLTFHRTGGKGTIRSPRFDAQLKCSAQALPTTDFGFSLKLKNYDDLRVPSGQLAVHRILVVVLVPDDPADWARYATAHLPLKHGAYWLNLAGMPTSTNKTAQSVTIPFGQSFTVDSLLAIMDVVGNGGTP</sequence>
<reference evidence="2 3" key="1">
    <citation type="submission" date="2019-02" db="EMBL/GenBank/DDBJ databases">
        <title>Deep-cultivation of Planctomycetes and their phenomic and genomic characterization uncovers novel biology.</title>
        <authorList>
            <person name="Wiegand S."/>
            <person name="Jogler M."/>
            <person name="Boedeker C."/>
            <person name="Pinto D."/>
            <person name="Vollmers J."/>
            <person name="Rivas-Marin E."/>
            <person name="Kohn T."/>
            <person name="Peeters S.H."/>
            <person name="Heuer A."/>
            <person name="Rast P."/>
            <person name="Oberbeckmann S."/>
            <person name="Bunk B."/>
            <person name="Jeske O."/>
            <person name="Meyerdierks A."/>
            <person name="Storesund J.E."/>
            <person name="Kallscheuer N."/>
            <person name="Luecker S."/>
            <person name="Lage O.M."/>
            <person name="Pohl T."/>
            <person name="Merkel B.J."/>
            <person name="Hornburger P."/>
            <person name="Mueller R.-W."/>
            <person name="Bruemmer F."/>
            <person name="Labrenz M."/>
            <person name="Spormann A.M."/>
            <person name="Op den Camp H."/>
            <person name="Overmann J."/>
            <person name="Amann R."/>
            <person name="Jetten M.S.M."/>
            <person name="Mascher T."/>
            <person name="Medema M.H."/>
            <person name="Devos D.P."/>
            <person name="Kaster A.-K."/>
            <person name="Ovreas L."/>
            <person name="Rohde M."/>
            <person name="Galperin M.Y."/>
            <person name="Jogler C."/>
        </authorList>
    </citation>
    <scope>NUCLEOTIDE SEQUENCE [LARGE SCALE GENOMIC DNA]</scope>
    <source>
        <strain evidence="2 3">Spa11</strain>
    </source>
</reference>
<dbReference type="AlphaFoldDB" id="A0A518KC55"/>
<organism evidence="2 3">
    <name type="scientific">Botrimarina mediterranea</name>
    <dbReference type="NCBI Taxonomy" id="2528022"/>
    <lineage>
        <taxon>Bacteria</taxon>
        <taxon>Pseudomonadati</taxon>
        <taxon>Planctomycetota</taxon>
        <taxon>Planctomycetia</taxon>
        <taxon>Pirellulales</taxon>
        <taxon>Lacipirellulaceae</taxon>
        <taxon>Botrimarina</taxon>
    </lineage>
</organism>
<name>A0A518KC55_9BACT</name>
<evidence type="ECO:0000259" key="1">
    <source>
        <dbReference type="Pfam" id="PF14280"/>
    </source>
</evidence>
<keyword evidence="3" id="KW-1185">Reference proteome</keyword>
<feature type="domain" description="DUF4365" evidence="1">
    <location>
        <begin position="8"/>
        <end position="159"/>
    </location>
</feature>